<protein>
    <recommendedName>
        <fullName evidence="2">Apple domain-containing protein</fullName>
    </recommendedName>
</protein>
<comment type="caution">
    <text evidence="3">The sequence shown here is derived from an EMBL/GenBank/DDBJ whole genome shotgun (WGS) entry which is preliminary data.</text>
</comment>
<dbReference type="SUPFAM" id="SSF57414">
    <property type="entry name" value="Hairpin loop containing domain-like"/>
    <property type="match status" value="1"/>
</dbReference>
<dbReference type="OrthoDB" id="7735550at2759"/>
<feature type="chain" id="PRO_5018226227" description="Apple domain-containing protein" evidence="1">
    <location>
        <begin position="18"/>
        <end position="140"/>
    </location>
</feature>
<feature type="signal peptide" evidence="1">
    <location>
        <begin position="1"/>
        <end position="17"/>
    </location>
</feature>
<name>A0A3M6UUP1_POCDA</name>
<proteinExistence type="predicted"/>
<evidence type="ECO:0000259" key="2">
    <source>
        <dbReference type="PROSITE" id="PS50948"/>
    </source>
</evidence>
<dbReference type="AlphaFoldDB" id="A0A3M6UUP1"/>
<sequence length="140" mass="16617">MHVLLLFLIGVTAYATSRISNRFPRFQAANFGEKMDGRQLNGSVIKEIEVESESSCRLECVNEERCKSYNFGGKKNKSERWKCQISDSDRFERPARANFIENKEFSYRGIKVFALHFKRFWRPPRYTNKFQKMTVDDKRK</sequence>
<dbReference type="Gene3D" id="3.50.4.10">
    <property type="entry name" value="Hepatocyte Growth Factor"/>
    <property type="match status" value="1"/>
</dbReference>
<evidence type="ECO:0000313" key="4">
    <source>
        <dbReference type="Proteomes" id="UP000275408"/>
    </source>
</evidence>
<feature type="domain" description="Apple" evidence="2">
    <location>
        <begin position="29"/>
        <end position="112"/>
    </location>
</feature>
<keyword evidence="4" id="KW-1185">Reference proteome</keyword>
<dbReference type="Proteomes" id="UP000275408">
    <property type="component" value="Unassembled WGS sequence"/>
</dbReference>
<keyword evidence="1" id="KW-0732">Signal</keyword>
<dbReference type="Pfam" id="PF00024">
    <property type="entry name" value="PAN_1"/>
    <property type="match status" value="1"/>
</dbReference>
<evidence type="ECO:0000256" key="1">
    <source>
        <dbReference type="SAM" id="SignalP"/>
    </source>
</evidence>
<organism evidence="3 4">
    <name type="scientific">Pocillopora damicornis</name>
    <name type="common">Cauliflower coral</name>
    <name type="synonym">Millepora damicornis</name>
    <dbReference type="NCBI Taxonomy" id="46731"/>
    <lineage>
        <taxon>Eukaryota</taxon>
        <taxon>Metazoa</taxon>
        <taxon>Cnidaria</taxon>
        <taxon>Anthozoa</taxon>
        <taxon>Hexacorallia</taxon>
        <taxon>Scleractinia</taxon>
        <taxon>Astrocoeniina</taxon>
        <taxon>Pocilloporidae</taxon>
        <taxon>Pocillopora</taxon>
    </lineage>
</organism>
<dbReference type="EMBL" id="RCHS01000683">
    <property type="protein sequence ID" value="RMX57284.1"/>
    <property type="molecule type" value="Genomic_DNA"/>
</dbReference>
<reference evidence="3 4" key="1">
    <citation type="journal article" date="2018" name="Sci. Rep.">
        <title>Comparative analysis of the Pocillopora damicornis genome highlights role of immune system in coral evolution.</title>
        <authorList>
            <person name="Cunning R."/>
            <person name="Bay R.A."/>
            <person name="Gillette P."/>
            <person name="Baker A.C."/>
            <person name="Traylor-Knowles N."/>
        </authorList>
    </citation>
    <scope>NUCLEOTIDE SEQUENCE [LARGE SCALE GENOMIC DNA]</scope>
    <source>
        <strain evidence="3">RSMAS</strain>
        <tissue evidence="3">Whole animal</tissue>
    </source>
</reference>
<dbReference type="PROSITE" id="PS50948">
    <property type="entry name" value="PAN"/>
    <property type="match status" value="1"/>
</dbReference>
<dbReference type="InterPro" id="IPR003609">
    <property type="entry name" value="Pan_app"/>
</dbReference>
<evidence type="ECO:0000313" key="3">
    <source>
        <dbReference type="EMBL" id="RMX57284.1"/>
    </source>
</evidence>
<gene>
    <name evidence="3" type="ORF">pdam_00012856</name>
</gene>
<accession>A0A3M6UUP1</accession>